<protein>
    <submittedName>
        <fullName evidence="1">Uncharacterized protein</fullName>
    </submittedName>
</protein>
<dbReference type="RefSeq" id="WP_114583772.1">
    <property type="nucleotide sequence ID" value="NZ_QPMH01000031.1"/>
</dbReference>
<name>A0A369T4N6_9PROT</name>
<reference evidence="1 2" key="1">
    <citation type="submission" date="2018-07" db="EMBL/GenBank/DDBJ databases">
        <title>Venubactetium sediminum gen. nov., sp. nov., isolated from a marine solar saltern.</title>
        <authorList>
            <person name="Wang S."/>
        </authorList>
    </citation>
    <scope>NUCLEOTIDE SEQUENCE [LARGE SCALE GENOMIC DNA]</scope>
    <source>
        <strain evidence="1 2">WD2A32</strain>
    </source>
</reference>
<keyword evidence="2" id="KW-1185">Reference proteome</keyword>
<evidence type="ECO:0000313" key="2">
    <source>
        <dbReference type="Proteomes" id="UP000253941"/>
    </source>
</evidence>
<dbReference type="EMBL" id="QPMH01000031">
    <property type="protein sequence ID" value="RDD60290.1"/>
    <property type="molecule type" value="Genomic_DNA"/>
</dbReference>
<accession>A0A369T4N6</accession>
<proteinExistence type="predicted"/>
<gene>
    <name evidence="1" type="ORF">DRB17_18800</name>
</gene>
<dbReference type="AlphaFoldDB" id="A0A369T4N6"/>
<comment type="caution">
    <text evidence="1">The sequence shown here is derived from an EMBL/GenBank/DDBJ whole genome shotgun (WGS) entry which is preliminary data.</text>
</comment>
<dbReference type="Proteomes" id="UP000253941">
    <property type="component" value="Unassembled WGS sequence"/>
</dbReference>
<sequence>MFSAKGEPVRVPELTLRWELTSEDGSFNTTDAVTRHDVTKMRRQVVEVYRKCRRGCIWAEAEFSGGRQLEAGRECLPAEN</sequence>
<organism evidence="1 2">
    <name type="scientific">Ferruginivarius sediminum</name>
    <dbReference type="NCBI Taxonomy" id="2661937"/>
    <lineage>
        <taxon>Bacteria</taxon>
        <taxon>Pseudomonadati</taxon>
        <taxon>Pseudomonadota</taxon>
        <taxon>Alphaproteobacteria</taxon>
        <taxon>Rhodospirillales</taxon>
        <taxon>Rhodospirillaceae</taxon>
        <taxon>Ferruginivarius</taxon>
    </lineage>
</organism>
<evidence type="ECO:0000313" key="1">
    <source>
        <dbReference type="EMBL" id="RDD60290.1"/>
    </source>
</evidence>